<keyword evidence="3" id="KW-1185">Reference proteome</keyword>
<reference evidence="3" key="1">
    <citation type="submission" date="2019-11" db="EMBL/GenBank/DDBJ databases">
        <authorList>
            <person name="Ren C."/>
            <person name="Wang H."/>
            <person name="Xu Y."/>
        </authorList>
    </citation>
    <scope>NUCLEOTIDE SEQUENCE [LARGE SCALE GENOMIC DNA]</scope>
    <source>
        <strain evidence="3">JNU-WLY1368</strain>
    </source>
</reference>
<dbReference type="RefSeq" id="WP_086035386.1">
    <property type="nucleotide sequence ID" value="NZ_CP046161.1"/>
</dbReference>
<feature type="region of interest" description="Disordered" evidence="1">
    <location>
        <begin position="42"/>
        <end position="123"/>
    </location>
</feature>
<evidence type="ECO:0000313" key="3">
    <source>
        <dbReference type="Proteomes" id="UP000509623"/>
    </source>
</evidence>
<feature type="compositionally biased region" description="Basic and acidic residues" evidence="1">
    <location>
        <begin position="80"/>
        <end position="103"/>
    </location>
</feature>
<accession>A0ABX6PWR6</accession>
<dbReference type="Proteomes" id="UP000509623">
    <property type="component" value="Chromosome"/>
</dbReference>
<evidence type="ECO:0000256" key="1">
    <source>
        <dbReference type="SAM" id="MobiDB-lite"/>
    </source>
</evidence>
<proteinExistence type="predicted"/>
<gene>
    <name evidence="2" type="ORF">GKP14_06645</name>
</gene>
<organism evidence="2 3">
    <name type="scientific">Caproicibacterium lactatifermentans</name>
    <dbReference type="NCBI Taxonomy" id="2666138"/>
    <lineage>
        <taxon>Bacteria</taxon>
        <taxon>Bacillati</taxon>
        <taxon>Bacillota</taxon>
        <taxon>Clostridia</taxon>
        <taxon>Eubacteriales</taxon>
        <taxon>Oscillospiraceae</taxon>
        <taxon>Caproicibacterium</taxon>
    </lineage>
</organism>
<feature type="compositionally biased region" description="Acidic residues" evidence="1">
    <location>
        <begin position="68"/>
        <end position="79"/>
    </location>
</feature>
<sequence length="235" mass="26281">MPEEKEKADIATSKVNAIVQAHSEGIISTQIALKELSELSDEDIKDADNMPDIGDIPTDTPTDIPENTPDEEFADDADFDENKHPRREDGKFGAKGESPDGKLPKSPNEQLTNEENSGKLKSYQKISAIGKNTFLKGFSKRNLNRHWDGDSKHHGHKDMYPEMTKEQYAKRALDLVQSETNEHILGYATKAGAVARYDVRTNDFAKGDPNGGIATMFKPTLGKKYFDKWKKREGI</sequence>
<name>A0ABX6PWR6_9FIRM</name>
<protein>
    <submittedName>
        <fullName evidence="2">Uncharacterized protein</fullName>
    </submittedName>
</protein>
<evidence type="ECO:0000313" key="2">
    <source>
        <dbReference type="EMBL" id="QKO30698.1"/>
    </source>
</evidence>
<dbReference type="EMBL" id="CP046161">
    <property type="protein sequence ID" value="QKO30698.1"/>
    <property type="molecule type" value="Genomic_DNA"/>
</dbReference>
<feature type="compositionally biased region" description="Low complexity" evidence="1">
    <location>
        <begin position="51"/>
        <end position="67"/>
    </location>
</feature>